<gene>
    <name evidence="2" type="ORF">BJG93_36155</name>
</gene>
<dbReference type="EMBL" id="CP017562">
    <property type="protein sequence ID" value="QXE07255.1"/>
    <property type="molecule type" value="Genomic_DNA"/>
</dbReference>
<protein>
    <submittedName>
        <fullName evidence="2">Uncharacterized protein</fullName>
    </submittedName>
</protein>
<name>A0A8F4KIC1_9BURK</name>
<proteinExistence type="predicted"/>
<reference evidence="2" key="1">
    <citation type="submission" date="2016-09" db="EMBL/GenBank/DDBJ databases">
        <title>The Complete Genome of Burkholderia sprentiae wsm5005.</title>
        <authorList>
            <person name="De Meyer S."/>
            <person name="Wang P."/>
            <person name="Terpolilli J."/>
        </authorList>
    </citation>
    <scope>NUCLEOTIDE SEQUENCE [LARGE SCALE GENOMIC DNA]</scope>
    <source>
        <strain evidence="2">WSM5005</strain>
    </source>
</reference>
<accession>A0A8F4KIC1</accession>
<dbReference type="RefSeq" id="WP_167544164.1">
    <property type="nucleotide sequence ID" value="NZ_CP017562.2"/>
</dbReference>
<dbReference type="KEGG" id="pspw:BJG93_36155"/>
<keyword evidence="1" id="KW-0472">Membrane</keyword>
<organism evidence="2 3">
    <name type="scientific">Paraburkholderia sprentiae WSM5005</name>
    <dbReference type="NCBI Taxonomy" id="754502"/>
    <lineage>
        <taxon>Bacteria</taxon>
        <taxon>Pseudomonadati</taxon>
        <taxon>Pseudomonadota</taxon>
        <taxon>Betaproteobacteria</taxon>
        <taxon>Burkholderiales</taxon>
        <taxon>Burkholderiaceae</taxon>
        <taxon>Paraburkholderia</taxon>
    </lineage>
</organism>
<keyword evidence="1" id="KW-1133">Transmembrane helix</keyword>
<keyword evidence="1" id="KW-0812">Transmembrane</keyword>
<feature type="transmembrane region" description="Helical" evidence="1">
    <location>
        <begin position="34"/>
        <end position="62"/>
    </location>
</feature>
<evidence type="ECO:0000313" key="2">
    <source>
        <dbReference type="EMBL" id="QXE07255.1"/>
    </source>
</evidence>
<evidence type="ECO:0000313" key="3">
    <source>
        <dbReference type="Proteomes" id="UP000179860"/>
    </source>
</evidence>
<dbReference type="AlphaFoldDB" id="A0A8F4KIC1"/>
<evidence type="ECO:0000256" key="1">
    <source>
        <dbReference type="SAM" id="Phobius"/>
    </source>
</evidence>
<dbReference type="Proteomes" id="UP000179860">
    <property type="component" value="Chromosome 2"/>
</dbReference>
<sequence>MRTEVTIQPGLPAANRFARWTDEVDGMSGLGKRWIVSFAVGAVSLSLLFAWGFLHLILALIFPK</sequence>
<keyword evidence="3" id="KW-1185">Reference proteome</keyword>